<dbReference type="GO" id="GO:0004445">
    <property type="term" value="F:inositol-polyphosphate 5-phosphatase activity"/>
    <property type="evidence" value="ECO:0007669"/>
    <property type="project" value="InterPro"/>
</dbReference>
<evidence type="ECO:0000313" key="2">
    <source>
        <dbReference type="EMBL" id="KAH7522696.1"/>
    </source>
</evidence>
<sequence length="132" mass="14390">MLPWKSTSVEGYLYEKSFQEVVPLNAGNVLGVEDTRPIPKWEAIIRRTLNKSLEPESIHKSYSAPPSPVLRTSSVADVLADDIDPLDLMSEEPIGTANCYDLEGDDSSKVIGAGKNLVISENGFFSVSMSLC</sequence>
<dbReference type="AlphaFoldDB" id="A0A978V5R3"/>
<dbReference type="GO" id="GO:0046856">
    <property type="term" value="P:phosphatidylinositol dephosphorylation"/>
    <property type="evidence" value="ECO:0007669"/>
    <property type="project" value="TreeGrafter"/>
</dbReference>
<dbReference type="PANTHER" id="PTHR45666:SF21">
    <property type="entry name" value="TYPE I INOSITOL POLYPHOSPHATE 5-PHOSPHATASE 2"/>
    <property type="match status" value="1"/>
</dbReference>
<organism evidence="2 3">
    <name type="scientific">Ziziphus jujuba var. spinosa</name>
    <dbReference type="NCBI Taxonomy" id="714518"/>
    <lineage>
        <taxon>Eukaryota</taxon>
        <taxon>Viridiplantae</taxon>
        <taxon>Streptophyta</taxon>
        <taxon>Embryophyta</taxon>
        <taxon>Tracheophyta</taxon>
        <taxon>Spermatophyta</taxon>
        <taxon>Magnoliopsida</taxon>
        <taxon>eudicotyledons</taxon>
        <taxon>Gunneridae</taxon>
        <taxon>Pentapetalae</taxon>
        <taxon>rosids</taxon>
        <taxon>fabids</taxon>
        <taxon>Rosales</taxon>
        <taxon>Rhamnaceae</taxon>
        <taxon>Paliureae</taxon>
        <taxon>Ziziphus</taxon>
    </lineage>
</organism>
<protein>
    <submittedName>
        <fullName evidence="2">Uncharacterized protein</fullName>
    </submittedName>
</protein>
<reference evidence="2" key="1">
    <citation type="journal article" date="2021" name="Front. Plant Sci.">
        <title>Chromosome-Scale Genome Assembly for Chinese Sour Jujube and Insights Into Its Genome Evolution and Domestication Signature.</title>
        <authorList>
            <person name="Shen L.-Y."/>
            <person name="Luo H."/>
            <person name="Wang X.-L."/>
            <person name="Wang X.-M."/>
            <person name="Qiu X.-J."/>
            <person name="Liu H."/>
            <person name="Zhou S.-S."/>
            <person name="Jia K.-H."/>
            <person name="Nie S."/>
            <person name="Bao Y.-T."/>
            <person name="Zhang R.-G."/>
            <person name="Yun Q.-Z."/>
            <person name="Chai Y.-H."/>
            <person name="Lu J.-Y."/>
            <person name="Li Y."/>
            <person name="Zhao S.-W."/>
            <person name="Mao J.-F."/>
            <person name="Jia S.-G."/>
            <person name="Mao Y.-M."/>
        </authorList>
    </citation>
    <scope>NUCLEOTIDE SEQUENCE</scope>
    <source>
        <strain evidence="2">AT0</strain>
        <tissue evidence="2">Leaf</tissue>
    </source>
</reference>
<dbReference type="GO" id="GO:0034485">
    <property type="term" value="F:phosphatidylinositol-3,4,5-trisphosphate 5-phosphatase activity"/>
    <property type="evidence" value="ECO:0007669"/>
    <property type="project" value="TreeGrafter"/>
</dbReference>
<dbReference type="Proteomes" id="UP000813462">
    <property type="component" value="Unassembled WGS sequence"/>
</dbReference>
<accession>A0A978V5R3</accession>
<name>A0A978V5R3_ZIZJJ</name>
<dbReference type="InterPro" id="IPR045849">
    <property type="entry name" value="IP5P_plant"/>
</dbReference>
<keyword evidence="1" id="KW-0378">Hydrolase</keyword>
<proteinExistence type="predicted"/>
<dbReference type="PANTHER" id="PTHR45666">
    <property type="entry name" value="TYPE IV INOSITOL POLYPHOSPHATE 5-PHOSPHATASE 9"/>
    <property type="match status" value="1"/>
</dbReference>
<dbReference type="GO" id="GO:0004439">
    <property type="term" value="F:phosphatidylinositol-4,5-bisphosphate 5-phosphatase activity"/>
    <property type="evidence" value="ECO:0007669"/>
    <property type="project" value="TreeGrafter"/>
</dbReference>
<evidence type="ECO:0000313" key="3">
    <source>
        <dbReference type="Proteomes" id="UP000813462"/>
    </source>
</evidence>
<evidence type="ECO:0000256" key="1">
    <source>
        <dbReference type="ARBA" id="ARBA00022801"/>
    </source>
</evidence>
<comment type="caution">
    <text evidence="2">The sequence shown here is derived from an EMBL/GenBank/DDBJ whole genome shotgun (WGS) entry which is preliminary data.</text>
</comment>
<dbReference type="EMBL" id="JAEACU010000007">
    <property type="protein sequence ID" value="KAH7522696.1"/>
    <property type="molecule type" value="Genomic_DNA"/>
</dbReference>
<gene>
    <name evidence="2" type="ORF">FEM48_Zijuj07G0166000</name>
</gene>